<dbReference type="SUPFAM" id="SSF52266">
    <property type="entry name" value="SGNH hydrolase"/>
    <property type="match status" value="1"/>
</dbReference>
<accession>A0A9N9FFF6</accession>
<evidence type="ECO:0000313" key="3">
    <source>
        <dbReference type="Proteomes" id="UP000789342"/>
    </source>
</evidence>
<proteinExistence type="inferred from homology"/>
<dbReference type="InterPro" id="IPR036514">
    <property type="entry name" value="SGNH_hydro_sf"/>
</dbReference>
<evidence type="ECO:0000256" key="1">
    <source>
        <dbReference type="ARBA" id="ARBA00008668"/>
    </source>
</evidence>
<organism evidence="2 3">
    <name type="scientific">Acaulospora morrowiae</name>
    <dbReference type="NCBI Taxonomy" id="94023"/>
    <lineage>
        <taxon>Eukaryota</taxon>
        <taxon>Fungi</taxon>
        <taxon>Fungi incertae sedis</taxon>
        <taxon>Mucoromycota</taxon>
        <taxon>Glomeromycotina</taxon>
        <taxon>Glomeromycetes</taxon>
        <taxon>Diversisporales</taxon>
        <taxon>Acaulosporaceae</taxon>
        <taxon>Acaulospora</taxon>
    </lineage>
</organism>
<dbReference type="GO" id="GO:0016788">
    <property type="term" value="F:hydrolase activity, acting on ester bonds"/>
    <property type="evidence" value="ECO:0007669"/>
    <property type="project" value="InterPro"/>
</dbReference>
<evidence type="ECO:0000313" key="2">
    <source>
        <dbReference type="EMBL" id="CAG8529344.1"/>
    </source>
</evidence>
<dbReference type="Pfam" id="PF00657">
    <property type="entry name" value="Lipase_GDSL"/>
    <property type="match status" value="1"/>
</dbReference>
<keyword evidence="3" id="KW-1185">Reference proteome</keyword>
<dbReference type="Proteomes" id="UP000789342">
    <property type="component" value="Unassembled WGS sequence"/>
</dbReference>
<gene>
    <name evidence="2" type="ORF">AMORRO_LOCUS4595</name>
</gene>
<dbReference type="InterPro" id="IPR001087">
    <property type="entry name" value="GDSL"/>
</dbReference>
<dbReference type="EMBL" id="CAJVPV010002543">
    <property type="protein sequence ID" value="CAG8529344.1"/>
    <property type="molecule type" value="Genomic_DNA"/>
</dbReference>
<dbReference type="Gene3D" id="3.40.50.1110">
    <property type="entry name" value="SGNH hydrolase"/>
    <property type="match status" value="1"/>
</dbReference>
<comment type="similarity">
    <text evidence="1">Belongs to the 'GDSL' lipolytic enzyme family.</text>
</comment>
<dbReference type="CDD" id="cd01846">
    <property type="entry name" value="fatty_acyltransferase_like"/>
    <property type="match status" value="1"/>
</dbReference>
<dbReference type="OrthoDB" id="1600564at2759"/>
<dbReference type="AlphaFoldDB" id="A0A9N9FFF6"/>
<dbReference type="PANTHER" id="PTHR22835:SF659">
    <property type="entry name" value="GDSL LIPASE_ACYLHYDROLASE, PUTATIVE (AFU_ORTHOLOGUE AFUA_2G00510)-RELATED"/>
    <property type="match status" value="1"/>
</dbReference>
<reference evidence="2" key="1">
    <citation type="submission" date="2021-06" db="EMBL/GenBank/DDBJ databases">
        <authorList>
            <person name="Kallberg Y."/>
            <person name="Tangrot J."/>
            <person name="Rosling A."/>
        </authorList>
    </citation>
    <scope>NUCLEOTIDE SEQUENCE</scope>
    <source>
        <strain evidence="2">CL551</strain>
    </source>
</reference>
<name>A0A9N9FFF6_9GLOM</name>
<sequence>MLKKSLRHTDHIGLTPKGWIAIFELKGTPSYSNNPPSFEFSGFIIATIISIVNLHKKNWLNFNIVAFGDSLTDNGNLWKMSNGTIPPGDSYFQGRWTNGHVWVEFVESRLVAKLTDCAFGGALTEKNLNGSKSEKFLSIYSVPSVKEQVEGILPNITKFPPQTTFTFWSGSYDYMKIFENNLTITPTDIIASIQNSVSLLSSSGARRFLFLNIPPIHRIPHYKSYNNLTRLRDLVEKHNILLNETISNITRSKRIQAQVFDVWGFAERVLSDPRKFGFKNTVDSCLNKQEFVNGTGLNKVTGQNVVSSSIKTCENPDEYLWWDDMHPTTKAHELLAKEIIMFLKSLDGSCLYLASCG</sequence>
<protein>
    <submittedName>
        <fullName evidence="2">12198_t:CDS:1</fullName>
    </submittedName>
</protein>
<comment type="caution">
    <text evidence="2">The sequence shown here is derived from an EMBL/GenBank/DDBJ whole genome shotgun (WGS) entry which is preliminary data.</text>
</comment>
<dbReference type="PANTHER" id="PTHR22835">
    <property type="entry name" value="ZINC FINGER FYVE DOMAIN CONTAINING PROTEIN"/>
    <property type="match status" value="1"/>
</dbReference>